<dbReference type="PROSITE" id="PS50222">
    <property type="entry name" value="EF_HAND_2"/>
    <property type="match status" value="1"/>
</dbReference>
<evidence type="ECO:0000313" key="1">
    <source>
        <dbReference type="EMBL" id="KHG18269.1"/>
    </source>
</evidence>
<dbReference type="OrthoDB" id="2016045at2759"/>
<keyword evidence="2" id="KW-1185">Reference proteome</keyword>
<dbReference type="KEGG" id="gab:108461588"/>
<dbReference type="Proteomes" id="UP000032142">
    <property type="component" value="Unassembled WGS sequence"/>
</dbReference>
<dbReference type="AlphaFoldDB" id="A0A0B0P2C1"/>
<organism evidence="1 2">
    <name type="scientific">Gossypium arboreum</name>
    <name type="common">Tree cotton</name>
    <name type="synonym">Gossypium nanking</name>
    <dbReference type="NCBI Taxonomy" id="29729"/>
    <lineage>
        <taxon>Eukaryota</taxon>
        <taxon>Viridiplantae</taxon>
        <taxon>Streptophyta</taxon>
        <taxon>Embryophyta</taxon>
        <taxon>Tracheophyta</taxon>
        <taxon>Spermatophyta</taxon>
        <taxon>Magnoliopsida</taxon>
        <taxon>eudicotyledons</taxon>
        <taxon>Gunneridae</taxon>
        <taxon>Pentapetalae</taxon>
        <taxon>rosids</taxon>
        <taxon>malvids</taxon>
        <taxon>Malvales</taxon>
        <taxon>Malvaceae</taxon>
        <taxon>Malvoideae</taxon>
        <taxon>Gossypium</taxon>
    </lineage>
</organism>
<protein>
    <submittedName>
        <fullName evidence="1">Calcium-binding mitochondrial carrier SCaMC-1</fullName>
    </submittedName>
</protein>
<sequence>MSESGLTVLDGTHLRSFNPSLPELNGSVSGAQLLEIADSKASTSLFGLSLPQNLKASALSRVIAGPGDHADVTFRQTELEKDKASKFLSDYISAIADELKDDPLVVSILDGNTLKMFLEDEDDYAMLAENLFTDMDIEDKGKICKNELRNALVHMGVEMGIPPFSEFPLLNDILKKHGDEGEEELGQAQFAELLQPILQETADALSENHVVIIHNVKVVNGSKLRKLLADEKQFDNVVERVLQETKSGKDGLQKTTELIRSFFEKLGKNFGLPPSESNDAVILLYDAVFSEVENEKSVVKADNEFREYMKDVLKKFAEKLEDNPIYCDLDD</sequence>
<dbReference type="InterPro" id="IPR002048">
    <property type="entry name" value="EF_hand_dom"/>
</dbReference>
<dbReference type="OMA" id="TNLMFRE"/>
<dbReference type="GO" id="GO:0005509">
    <property type="term" value="F:calcium ion binding"/>
    <property type="evidence" value="ECO:0007669"/>
    <property type="project" value="InterPro"/>
</dbReference>
<gene>
    <name evidence="1" type="ORF">F383_07020</name>
</gene>
<dbReference type="InterPro" id="IPR011992">
    <property type="entry name" value="EF-hand-dom_pair"/>
</dbReference>
<accession>A0A0B0P2C1</accession>
<evidence type="ECO:0000313" key="2">
    <source>
        <dbReference type="Proteomes" id="UP000032142"/>
    </source>
</evidence>
<name>A0A0B0P2C1_GOSAR</name>
<dbReference type="SUPFAM" id="SSF47473">
    <property type="entry name" value="EF-hand"/>
    <property type="match status" value="1"/>
</dbReference>
<dbReference type="EMBL" id="KN410214">
    <property type="protein sequence ID" value="KHG18269.1"/>
    <property type="molecule type" value="Genomic_DNA"/>
</dbReference>
<dbReference type="PANTHER" id="PTHR34574">
    <property type="entry name" value="CALCIUM-BINDING EF-HAND FAMILY PROTEIN-RELATED"/>
    <property type="match status" value="1"/>
</dbReference>
<dbReference type="PANTHER" id="PTHR34574:SF3">
    <property type="entry name" value="CALCIUM-BINDING EF HAND FAMILY PROTEIN"/>
    <property type="match status" value="1"/>
</dbReference>
<reference evidence="2" key="1">
    <citation type="submission" date="2014-09" db="EMBL/GenBank/DDBJ databases">
        <authorList>
            <person name="Mudge J."/>
            <person name="Ramaraj T."/>
            <person name="Lindquist I.E."/>
            <person name="Bharti A.K."/>
            <person name="Sundararajan A."/>
            <person name="Cameron C.T."/>
            <person name="Woodward J.E."/>
            <person name="May G.D."/>
            <person name="Brubaker C."/>
            <person name="Broadhvest J."/>
            <person name="Wilkins T.A."/>
        </authorList>
    </citation>
    <scope>NUCLEOTIDE SEQUENCE</scope>
    <source>
        <strain evidence="2">cv. AKA8401</strain>
    </source>
</reference>
<proteinExistence type="predicted"/>